<dbReference type="GO" id="GO:0005886">
    <property type="term" value="C:plasma membrane"/>
    <property type="evidence" value="ECO:0007669"/>
    <property type="project" value="TreeGrafter"/>
</dbReference>
<dbReference type="EMBL" id="RZHF01000004">
    <property type="protein sequence ID" value="RUR34381.1"/>
    <property type="molecule type" value="Genomic_DNA"/>
</dbReference>
<dbReference type="NCBIfam" id="TIGR03142">
    <property type="entry name" value="cytochro_ccmI"/>
    <property type="match status" value="1"/>
</dbReference>
<feature type="region of interest" description="Disordered" evidence="5">
    <location>
        <begin position="280"/>
        <end position="322"/>
    </location>
</feature>
<dbReference type="PANTHER" id="PTHR47870">
    <property type="entry name" value="CYTOCHROME C-TYPE BIOGENESIS PROTEIN CCMH"/>
    <property type="match status" value="1"/>
</dbReference>
<dbReference type="Pfam" id="PF23914">
    <property type="entry name" value="TPR_CcmH_CycH"/>
    <property type="match status" value="1"/>
</dbReference>
<keyword evidence="6" id="KW-0812">Transmembrane</keyword>
<evidence type="ECO:0000256" key="4">
    <source>
        <dbReference type="ARBA" id="ARBA00022803"/>
    </source>
</evidence>
<evidence type="ECO:0000313" key="8">
    <source>
        <dbReference type="EMBL" id="RUR34381.1"/>
    </source>
</evidence>
<dbReference type="RefSeq" id="WP_127059828.1">
    <property type="nucleotide sequence ID" value="NZ_RZHF01000004.1"/>
</dbReference>
<keyword evidence="6" id="KW-1133">Transmembrane helix</keyword>
<comment type="caution">
    <text evidence="8">The sequence shown here is derived from an EMBL/GenBank/DDBJ whole genome shotgun (WGS) entry which is preliminary data.</text>
</comment>
<dbReference type="InterPro" id="IPR011990">
    <property type="entry name" value="TPR-like_helical_dom_sf"/>
</dbReference>
<proteinExistence type="predicted"/>
<dbReference type="GO" id="GO:0030313">
    <property type="term" value="C:cell envelope"/>
    <property type="evidence" value="ECO:0007669"/>
    <property type="project" value="UniProtKB-SubCell"/>
</dbReference>
<accession>A0A3S0Z156</accession>
<evidence type="ECO:0000256" key="6">
    <source>
        <dbReference type="SAM" id="Phobius"/>
    </source>
</evidence>
<dbReference type="GO" id="GO:0017004">
    <property type="term" value="P:cytochrome complex assembly"/>
    <property type="evidence" value="ECO:0007669"/>
    <property type="project" value="UniProtKB-KW"/>
</dbReference>
<sequence>MTLLWIAMALLMLPAIACLLAPLRSARTLYAELHAFEANDTAAEQNLAIFKRRLASLNAAFERGEIDAEQRAEGQLELERSLLEDTTTHAVRPLKSPRAGRLAVPLIALGVTAISLFWYMEEGAEGDLALYSVQQALLDDATATAVTYIARIEEQAMLQPDNPNVWAMLFPLYRDTGHEAQAINALERLIALEGRLPELLAQLAQIRFFMAGRELTRDVQDLVDETLVQDPRQPTVLGLLGIHAFDAGDYEAAIDHWRRALATINDPPMAESLREGIRAAQERLKSPETELPDGLAAPLNEENRENRSEDNAAEVVSDRVSE</sequence>
<dbReference type="InterPro" id="IPR056413">
    <property type="entry name" value="TPR_CcmH_CycH"/>
</dbReference>
<gene>
    <name evidence="8" type="primary">ccmI</name>
    <name evidence="8" type="ORF">ELY38_01935</name>
</gene>
<evidence type="ECO:0000256" key="1">
    <source>
        <dbReference type="ARBA" id="ARBA00004196"/>
    </source>
</evidence>
<dbReference type="SUPFAM" id="SSF48452">
    <property type="entry name" value="TPR-like"/>
    <property type="match status" value="1"/>
</dbReference>
<keyword evidence="9" id="KW-1185">Reference proteome</keyword>
<evidence type="ECO:0000259" key="7">
    <source>
        <dbReference type="Pfam" id="PF23914"/>
    </source>
</evidence>
<dbReference type="PANTHER" id="PTHR47870:SF4">
    <property type="entry name" value="CYTOCHROME C-TYPE BIOGENESIS PROTEIN CYCH"/>
    <property type="match status" value="1"/>
</dbReference>
<dbReference type="Gene3D" id="1.25.40.10">
    <property type="entry name" value="Tetratricopeptide repeat domain"/>
    <property type="match status" value="1"/>
</dbReference>
<evidence type="ECO:0000256" key="5">
    <source>
        <dbReference type="SAM" id="MobiDB-lite"/>
    </source>
</evidence>
<evidence type="ECO:0000256" key="3">
    <source>
        <dbReference type="ARBA" id="ARBA00022748"/>
    </source>
</evidence>
<dbReference type="InterPro" id="IPR017560">
    <property type="entry name" value="Cyt_c_biogenesis_CcmI"/>
</dbReference>
<name>A0A3S0Z156_9GAMM</name>
<dbReference type="AlphaFoldDB" id="A0A3S0Z156"/>
<reference evidence="8 9" key="1">
    <citation type="submission" date="2018-12" db="EMBL/GenBank/DDBJ databases">
        <title>three novel Halomonas strain isolated from plants.</title>
        <authorList>
            <person name="Sun C."/>
        </authorList>
    </citation>
    <scope>NUCLEOTIDE SEQUENCE [LARGE SCALE GENOMIC DNA]</scope>
    <source>
        <strain evidence="8 9">JCM 18142</strain>
    </source>
</reference>
<feature type="domain" description="Cytochrome c-type biogenesis protein H TPR" evidence="7">
    <location>
        <begin position="159"/>
        <end position="265"/>
    </location>
</feature>
<keyword evidence="6" id="KW-0472">Membrane</keyword>
<dbReference type="InterPro" id="IPR051263">
    <property type="entry name" value="C-type_cytochrome_biogenesis"/>
</dbReference>
<evidence type="ECO:0000256" key="2">
    <source>
        <dbReference type="ARBA" id="ARBA00022737"/>
    </source>
</evidence>
<protein>
    <submittedName>
        <fullName evidence="8">C-type cytochrome biogenesis protein CcmI</fullName>
    </submittedName>
</protein>
<feature type="compositionally biased region" description="Basic and acidic residues" evidence="5">
    <location>
        <begin position="301"/>
        <end position="322"/>
    </location>
</feature>
<keyword evidence="3" id="KW-0201">Cytochrome c-type biogenesis</keyword>
<keyword evidence="2" id="KW-0677">Repeat</keyword>
<comment type="subcellular location">
    <subcellularLocation>
        <location evidence="1">Cell envelope</location>
    </subcellularLocation>
</comment>
<keyword evidence="4" id="KW-0802">TPR repeat</keyword>
<evidence type="ECO:0000313" key="9">
    <source>
        <dbReference type="Proteomes" id="UP000287023"/>
    </source>
</evidence>
<organism evidence="8 9">
    <name type="scientific">Vreelandella nanhaiensis</name>
    <dbReference type="NCBI Taxonomy" id="1258546"/>
    <lineage>
        <taxon>Bacteria</taxon>
        <taxon>Pseudomonadati</taxon>
        <taxon>Pseudomonadota</taxon>
        <taxon>Gammaproteobacteria</taxon>
        <taxon>Oceanospirillales</taxon>
        <taxon>Halomonadaceae</taxon>
        <taxon>Vreelandella</taxon>
    </lineage>
</organism>
<feature type="transmembrane region" description="Helical" evidence="6">
    <location>
        <begin position="102"/>
        <end position="120"/>
    </location>
</feature>
<dbReference type="Proteomes" id="UP000287023">
    <property type="component" value="Unassembled WGS sequence"/>
</dbReference>
<dbReference type="OrthoDB" id="9776053at2"/>